<dbReference type="InterPro" id="IPR019294">
    <property type="entry name" value="Translation_reg_Com"/>
</dbReference>
<dbReference type="AlphaFoldDB" id="A0A0F9JXJ1"/>
<evidence type="ECO:0008006" key="2">
    <source>
        <dbReference type="Google" id="ProtNLM"/>
    </source>
</evidence>
<gene>
    <name evidence="1" type="ORF">LCGC14_1704450</name>
</gene>
<proteinExistence type="predicted"/>
<protein>
    <recommendedName>
        <fullName evidence="2">Com family DNA-binding transcriptional regulator</fullName>
    </recommendedName>
</protein>
<dbReference type="EMBL" id="LAZR01015108">
    <property type="protein sequence ID" value="KKM14603.1"/>
    <property type="molecule type" value="Genomic_DNA"/>
</dbReference>
<reference evidence="1" key="1">
    <citation type="journal article" date="2015" name="Nature">
        <title>Complex archaea that bridge the gap between prokaryotes and eukaryotes.</title>
        <authorList>
            <person name="Spang A."/>
            <person name="Saw J.H."/>
            <person name="Jorgensen S.L."/>
            <person name="Zaremba-Niedzwiedzka K."/>
            <person name="Martijn J."/>
            <person name="Lind A.E."/>
            <person name="van Eijk R."/>
            <person name="Schleper C."/>
            <person name="Guy L."/>
            <person name="Ettema T.J."/>
        </authorList>
    </citation>
    <scope>NUCLEOTIDE SEQUENCE</scope>
</reference>
<organism evidence="1">
    <name type="scientific">marine sediment metagenome</name>
    <dbReference type="NCBI Taxonomy" id="412755"/>
    <lineage>
        <taxon>unclassified sequences</taxon>
        <taxon>metagenomes</taxon>
        <taxon>ecological metagenomes</taxon>
    </lineage>
</organism>
<dbReference type="Pfam" id="PF10122">
    <property type="entry name" value="Zn_ribbon_Com"/>
    <property type="match status" value="1"/>
</dbReference>
<evidence type="ECO:0000313" key="1">
    <source>
        <dbReference type="EMBL" id="KKM14603.1"/>
    </source>
</evidence>
<comment type="caution">
    <text evidence="1">The sequence shown here is derived from an EMBL/GenBank/DDBJ whole genome shotgun (WGS) entry which is preliminary data.</text>
</comment>
<accession>A0A0F9JXJ1</accession>
<name>A0A0F9JXJ1_9ZZZZ</name>
<sequence length="49" mass="5561">MTELRCGSCNKKLGENFHGRIEIKCPRCGHYSIFISTNHKLDNVKSPVV</sequence>